<evidence type="ECO:0000256" key="3">
    <source>
        <dbReference type="ARBA" id="ARBA00007164"/>
    </source>
</evidence>
<feature type="active site" evidence="13">
    <location>
        <position position="119"/>
    </location>
</feature>
<evidence type="ECO:0000256" key="4">
    <source>
        <dbReference type="ARBA" id="ARBA00012448"/>
    </source>
</evidence>
<evidence type="ECO:0000313" key="18">
    <source>
        <dbReference type="EMBL" id="OOZ39926.1"/>
    </source>
</evidence>
<dbReference type="PRINTS" id="PR00725">
    <property type="entry name" value="DADACBPTASE1"/>
</dbReference>
<keyword evidence="7 16" id="KW-0732">Signal</keyword>
<dbReference type="InterPro" id="IPR012338">
    <property type="entry name" value="Beta-lactam/transpept-like"/>
</dbReference>
<dbReference type="PANTHER" id="PTHR21581:SF6">
    <property type="entry name" value="TRAFFICKING PROTEIN PARTICLE COMPLEX SUBUNIT 12"/>
    <property type="match status" value="1"/>
</dbReference>
<evidence type="ECO:0000313" key="19">
    <source>
        <dbReference type="Proteomes" id="UP000191110"/>
    </source>
</evidence>
<dbReference type="Gene3D" id="2.60.410.10">
    <property type="entry name" value="D-Ala-D-Ala carboxypeptidase, C-terminal domain"/>
    <property type="match status" value="1"/>
</dbReference>
<dbReference type="EMBL" id="MPRL01000038">
    <property type="protein sequence ID" value="OOZ39926.1"/>
    <property type="molecule type" value="Genomic_DNA"/>
</dbReference>
<dbReference type="Pfam" id="PF00768">
    <property type="entry name" value="Peptidase_S11"/>
    <property type="match status" value="1"/>
</dbReference>
<feature type="binding site" evidence="14">
    <location>
        <position position="221"/>
    </location>
    <ligand>
        <name>substrate</name>
    </ligand>
</feature>
<dbReference type="GO" id="GO:0008360">
    <property type="term" value="P:regulation of cell shape"/>
    <property type="evidence" value="ECO:0007669"/>
    <property type="project" value="UniProtKB-KW"/>
</dbReference>
<keyword evidence="10" id="KW-0573">Peptidoglycan synthesis</keyword>
<evidence type="ECO:0000256" key="6">
    <source>
        <dbReference type="ARBA" id="ARBA00022670"/>
    </source>
</evidence>
<proteinExistence type="inferred from homology"/>
<dbReference type="SUPFAM" id="SSF56601">
    <property type="entry name" value="beta-lactamase/transpeptidase-like"/>
    <property type="match status" value="1"/>
</dbReference>
<sequence length="377" mass="41399">MPLLTRLLTLILFALPTAQAASIVPSPPDVAAKSYVIVDFDSGQELGALNADQQIEPASITKMMTSYVLLHELKSGAIKLDDEVTVSEKAWRAEGSRMFIEVGKRIPVELLLKGMIIQSGNDASIALAEHVAGTEATFAQLMNSHAQRLGLTGTNFMNSTGLPHPDHYTTAHDIATIARALISEFPEHYKWHAEKKFTFNNITQHNRNKLLWRDESVDGIKTGHTESAGYCLVSSAKRSDMRLITVVLGAKSENARATISQSLLNYGFRFYESHKLYDGGKALTQARIWKGATEKLPLGLKNDLYVTIPRGQYKKLKANMALNATITAPAKRGAGYGKVNVTLDGKPLLNRPLIALADVAEGSMFDQLIDDVKMMFE</sequence>
<evidence type="ECO:0000256" key="8">
    <source>
        <dbReference type="ARBA" id="ARBA00022801"/>
    </source>
</evidence>
<dbReference type="SUPFAM" id="SSF69189">
    <property type="entry name" value="Penicillin-binding protein associated domain"/>
    <property type="match status" value="1"/>
</dbReference>
<reference evidence="18 19" key="1">
    <citation type="submission" date="2016-11" db="EMBL/GenBank/DDBJ databases">
        <title>Mixed transmission modes and dynamic genome evolution in an obligate animal-bacterial symbiosis.</title>
        <authorList>
            <person name="Russell S.L."/>
            <person name="Corbett-Detig R.B."/>
            <person name="Cavanaugh C.M."/>
        </authorList>
    </citation>
    <scope>NUCLEOTIDE SEQUENCE [LARGE SCALE GENOMIC DNA]</scope>
    <source>
        <strain evidence="18">Sveles-Q1</strain>
    </source>
</reference>
<evidence type="ECO:0000256" key="1">
    <source>
        <dbReference type="ARBA" id="ARBA00003217"/>
    </source>
</evidence>
<dbReference type="InterPro" id="IPR015956">
    <property type="entry name" value="Peniciliin-bd_prot_C_sf"/>
</dbReference>
<dbReference type="InterPro" id="IPR037167">
    <property type="entry name" value="Peptidase_S11_C_sf"/>
</dbReference>
<evidence type="ECO:0000256" key="9">
    <source>
        <dbReference type="ARBA" id="ARBA00022960"/>
    </source>
</evidence>
<evidence type="ECO:0000256" key="13">
    <source>
        <dbReference type="PIRSR" id="PIRSR618044-1"/>
    </source>
</evidence>
<evidence type="ECO:0000259" key="17">
    <source>
        <dbReference type="SMART" id="SM00936"/>
    </source>
</evidence>
<dbReference type="PANTHER" id="PTHR21581">
    <property type="entry name" value="D-ALANYL-D-ALANINE CARBOXYPEPTIDASE"/>
    <property type="match status" value="1"/>
</dbReference>
<dbReference type="InterPro" id="IPR012907">
    <property type="entry name" value="Peptidase_S11_C"/>
</dbReference>
<keyword evidence="5 18" id="KW-0121">Carboxypeptidase</keyword>
<comment type="similarity">
    <text evidence="3 15">Belongs to the peptidase S11 family.</text>
</comment>
<dbReference type="RefSeq" id="WP_078483878.1">
    <property type="nucleotide sequence ID" value="NZ_MPRL01000038.1"/>
</dbReference>
<comment type="caution">
    <text evidence="18">The sequence shown here is derived from an EMBL/GenBank/DDBJ whole genome shotgun (WGS) entry which is preliminary data.</text>
</comment>
<protein>
    <recommendedName>
        <fullName evidence="4">serine-type D-Ala-D-Ala carboxypeptidase</fullName>
        <ecNumber evidence="4">3.4.16.4</ecNumber>
    </recommendedName>
</protein>
<dbReference type="AlphaFoldDB" id="A0A1T2L4R7"/>
<dbReference type="GO" id="GO:0009002">
    <property type="term" value="F:serine-type D-Ala-D-Ala carboxypeptidase activity"/>
    <property type="evidence" value="ECO:0007669"/>
    <property type="project" value="UniProtKB-EC"/>
</dbReference>
<evidence type="ECO:0000256" key="12">
    <source>
        <dbReference type="ARBA" id="ARBA00034000"/>
    </source>
</evidence>
<dbReference type="InterPro" id="IPR001967">
    <property type="entry name" value="Peptidase_S11_N"/>
</dbReference>
<feature type="domain" description="Peptidase S11 D-Ala-D-Ala carboxypeptidase A C-terminal" evidence="17">
    <location>
        <begin position="271"/>
        <end position="361"/>
    </location>
</feature>
<keyword evidence="19" id="KW-1185">Reference proteome</keyword>
<comment type="catalytic activity">
    <reaction evidence="12">
        <text>Preferential cleavage: (Ac)2-L-Lys-D-Ala-|-D-Ala. Also transpeptidation of peptidyl-alanyl moieties that are N-acyl substituents of D-alanine.</text>
        <dbReference type="EC" id="3.4.16.4"/>
    </reaction>
</comment>
<dbReference type="GO" id="GO:0006508">
    <property type="term" value="P:proteolysis"/>
    <property type="evidence" value="ECO:0007669"/>
    <property type="project" value="UniProtKB-KW"/>
</dbReference>
<evidence type="ECO:0000256" key="2">
    <source>
        <dbReference type="ARBA" id="ARBA00004752"/>
    </source>
</evidence>
<evidence type="ECO:0000256" key="14">
    <source>
        <dbReference type="PIRSR" id="PIRSR618044-2"/>
    </source>
</evidence>
<keyword evidence="9" id="KW-0133">Cell shape</keyword>
<dbReference type="Pfam" id="PF07943">
    <property type="entry name" value="PBP5_C"/>
    <property type="match status" value="1"/>
</dbReference>
<comment type="function">
    <text evidence="1">Removes C-terminal D-alanyl residues from sugar-peptide cell wall precursors.</text>
</comment>
<dbReference type="Gene3D" id="3.40.710.10">
    <property type="entry name" value="DD-peptidase/beta-lactamase superfamily"/>
    <property type="match status" value="1"/>
</dbReference>
<evidence type="ECO:0000256" key="5">
    <source>
        <dbReference type="ARBA" id="ARBA00022645"/>
    </source>
</evidence>
<dbReference type="Proteomes" id="UP000191110">
    <property type="component" value="Unassembled WGS sequence"/>
</dbReference>
<keyword evidence="11" id="KW-0961">Cell wall biogenesis/degradation</keyword>
<evidence type="ECO:0000256" key="15">
    <source>
        <dbReference type="RuleBase" id="RU004016"/>
    </source>
</evidence>
<comment type="pathway">
    <text evidence="2">Cell wall biogenesis; peptidoglycan biosynthesis.</text>
</comment>
<organism evidence="18 19">
    <name type="scientific">Solemya pervernicosa gill symbiont</name>
    <dbReference type="NCBI Taxonomy" id="642797"/>
    <lineage>
        <taxon>Bacteria</taxon>
        <taxon>Pseudomonadati</taxon>
        <taxon>Pseudomonadota</taxon>
        <taxon>Gammaproteobacteria</taxon>
        <taxon>sulfur-oxidizing symbionts</taxon>
    </lineage>
</organism>
<feature type="signal peptide" evidence="16">
    <location>
        <begin position="1"/>
        <end position="20"/>
    </location>
</feature>
<feature type="active site" description="Proton acceptor" evidence="13">
    <location>
        <position position="62"/>
    </location>
</feature>
<evidence type="ECO:0000256" key="11">
    <source>
        <dbReference type="ARBA" id="ARBA00023316"/>
    </source>
</evidence>
<keyword evidence="8" id="KW-0378">Hydrolase</keyword>
<dbReference type="SMART" id="SM00936">
    <property type="entry name" value="PBP5_C"/>
    <property type="match status" value="1"/>
</dbReference>
<gene>
    <name evidence="18" type="ORF">BOW53_09670</name>
</gene>
<evidence type="ECO:0000256" key="10">
    <source>
        <dbReference type="ARBA" id="ARBA00022984"/>
    </source>
</evidence>
<dbReference type="UniPathway" id="UPA00219"/>
<name>A0A1T2L4R7_9GAMM</name>
<dbReference type="InterPro" id="IPR018044">
    <property type="entry name" value="Peptidase_S11"/>
</dbReference>
<dbReference type="GO" id="GO:0071555">
    <property type="term" value="P:cell wall organization"/>
    <property type="evidence" value="ECO:0007669"/>
    <property type="project" value="UniProtKB-KW"/>
</dbReference>
<feature type="chain" id="PRO_5010554465" description="serine-type D-Ala-D-Ala carboxypeptidase" evidence="16">
    <location>
        <begin position="21"/>
        <end position="377"/>
    </location>
</feature>
<dbReference type="EC" id="3.4.16.4" evidence="4"/>
<evidence type="ECO:0000256" key="7">
    <source>
        <dbReference type="ARBA" id="ARBA00022729"/>
    </source>
</evidence>
<dbReference type="OrthoDB" id="9795979at2"/>
<feature type="active site" description="Acyl-ester intermediate" evidence="13">
    <location>
        <position position="59"/>
    </location>
</feature>
<keyword evidence="6" id="KW-0645">Protease</keyword>
<dbReference type="GO" id="GO:0009252">
    <property type="term" value="P:peptidoglycan biosynthetic process"/>
    <property type="evidence" value="ECO:0007669"/>
    <property type="project" value="UniProtKB-UniPathway"/>
</dbReference>
<evidence type="ECO:0000256" key="16">
    <source>
        <dbReference type="SAM" id="SignalP"/>
    </source>
</evidence>
<accession>A0A1T2L4R7</accession>